<accession>A0ABM8A926</accession>
<protein>
    <submittedName>
        <fullName evidence="1">Uncharacterized protein</fullName>
    </submittedName>
</protein>
<keyword evidence="2" id="KW-1185">Reference proteome</keyword>
<gene>
    <name evidence="1" type="ORF">DAETH_02310</name>
</gene>
<reference evidence="1" key="1">
    <citation type="submission" date="2022-07" db="EMBL/GenBank/DDBJ databases">
        <title>Complete Genome Sequence of the Radioresistant Bacterium Deinococcus aetherius ST0316, Isolated from the Air Dust collected in Lower Stratosphere above Japan.</title>
        <authorList>
            <person name="Satoh K."/>
            <person name="Hagiwara K."/>
            <person name="Katsumata K."/>
            <person name="Kubo A."/>
            <person name="Yokobori S."/>
            <person name="Yamagishi A."/>
            <person name="Oono Y."/>
            <person name="Narumi I."/>
        </authorList>
    </citation>
    <scope>NUCLEOTIDE SEQUENCE</scope>
    <source>
        <strain evidence="1">ST0316</strain>
    </source>
</reference>
<dbReference type="Proteomes" id="UP001064971">
    <property type="component" value="Chromosome"/>
</dbReference>
<organism evidence="1 2">
    <name type="scientific">Deinococcus aetherius</name>
    <dbReference type="NCBI Taxonomy" id="200252"/>
    <lineage>
        <taxon>Bacteria</taxon>
        <taxon>Thermotogati</taxon>
        <taxon>Deinococcota</taxon>
        <taxon>Deinococci</taxon>
        <taxon>Deinococcales</taxon>
        <taxon>Deinococcaceae</taxon>
        <taxon>Deinococcus</taxon>
    </lineage>
</organism>
<sequence length="84" mass="9005">MDLEEGARPDHSARAAGPFINPAICIGTPLGAVAAIVGHSSLVVYGHVYRQTQHDELQETGAHLRGLFTLTRVQLRPNGPKVSH</sequence>
<evidence type="ECO:0000313" key="1">
    <source>
        <dbReference type="EMBL" id="BDP40262.1"/>
    </source>
</evidence>
<evidence type="ECO:0000313" key="2">
    <source>
        <dbReference type="Proteomes" id="UP001064971"/>
    </source>
</evidence>
<proteinExistence type="predicted"/>
<name>A0ABM8A926_9DEIO</name>
<dbReference type="EMBL" id="AP026560">
    <property type="protein sequence ID" value="BDP40262.1"/>
    <property type="molecule type" value="Genomic_DNA"/>
</dbReference>